<evidence type="ECO:0000313" key="3">
    <source>
        <dbReference type="Proteomes" id="UP000646548"/>
    </source>
</evidence>
<evidence type="ECO:0000313" key="2">
    <source>
        <dbReference type="EMBL" id="KAF6717902.1"/>
    </source>
</evidence>
<dbReference type="EMBL" id="WKFB01000789">
    <property type="protein sequence ID" value="KAF6717902.1"/>
    <property type="molecule type" value="Genomic_DNA"/>
</dbReference>
<keyword evidence="1" id="KW-0732">Signal</keyword>
<dbReference type="Proteomes" id="UP000646548">
    <property type="component" value="Unassembled WGS sequence"/>
</dbReference>
<accession>A0A834F4D8</accession>
<dbReference type="AlphaFoldDB" id="A0A834F4D8"/>
<organism evidence="2 3">
    <name type="scientific">Oryzias melastigma</name>
    <name type="common">Marine medaka</name>
    <dbReference type="NCBI Taxonomy" id="30732"/>
    <lineage>
        <taxon>Eukaryota</taxon>
        <taxon>Metazoa</taxon>
        <taxon>Chordata</taxon>
        <taxon>Craniata</taxon>
        <taxon>Vertebrata</taxon>
        <taxon>Euteleostomi</taxon>
        <taxon>Actinopterygii</taxon>
        <taxon>Neopterygii</taxon>
        <taxon>Teleostei</taxon>
        <taxon>Neoteleostei</taxon>
        <taxon>Acanthomorphata</taxon>
        <taxon>Ovalentaria</taxon>
        <taxon>Atherinomorphae</taxon>
        <taxon>Beloniformes</taxon>
        <taxon>Adrianichthyidae</taxon>
        <taxon>Oryziinae</taxon>
        <taxon>Oryzias</taxon>
    </lineage>
</organism>
<proteinExistence type="predicted"/>
<evidence type="ECO:0000256" key="1">
    <source>
        <dbReference type="SAM" id="SignalP"/>
    </source>
</evidence>
<name>A0A834F4D8_ORYME</name>
<gene>
    <name evidence="2" type="ORF">FQA47_024890</name>
</gene>
<feature type="chain" id="PRO_5032959978" description="Secreted protein" evidence="1">
    <location>
        <begin position="25"/>
        <end position="141"/>
    </location>
</feature>
<reference evidence="2" key="1">
    <citation type="journal article" name="BMC Genomics">
        <title>Long-read sequencing and de novo genome assembly of marine medaka (Oryzias melastigma).</title>
        <authorList>
            <person name="Liang P."/>
            <person name="Saqib H.S.A."/>
            <person name="Ni X."/>
            <person name="Shen Y."/>
        </authorList>
    </citation>
    <scope>NUCLEOTIDE SEQUENCE</scope>
    <source>
        <strain evidence="2">Bigg-433</strain>
    </source>
</reference>
<feature type="signal peptide" evidence="1">
    <location>
        <begin position="1"/>
        <end position="24"/>
    </location>
</feature>
<protein>
    <recommendedName>
        <fullName evidence="4">Secreted protein</fullName>
    </recommendedName>
</protein>
<evidence type="ECO:0008006" key="4">
    <source>
        <dbReference type="Google" id="ProtNLM"/>
    </source>
</evidence>
<sequence>MVSAVKIFAFQLLCVAISSFFTHSVDNHFCFMLWLHQIVVPSFGKSQKKIHIRKSERFLPVSPLKVPPCSACVCAGLVSLLVLCKNNKAKANAGPYKHAPSISTSPEVSHASTLSHTWNCFDMKPGLLPKLYTSNCGKMCL</sequence>
<comment type="caution">
    <text evidence="2">The sequence shown here is derived from an EMBL/GenBank/DDBJ whole genome shotgun (WGS) entry which is preliminary data.</text>
</comment>